<name>A0A7X6JYF8_9RHOB</name>
<protein>
    <recommendedName>
        <fullName evidence="3">FeoB-associated Cys-rich membrane protein</fullName>
    </recommendedName>
</protein>
<evidence type="ECO:0000313" key="1">
    <source>
        <dbReference type="EMBL" id="NKX43753.1"/>
    </source>
</evidence>
<organism evidence="1 2">
    <name type="scientific">Roseicyclus persicicus</name>
    <dbReference type="NCBI Taxonomy" id="2650661"/>
    <lineage>
        <taxon>Bacteria</taxon>
        <taxon>Pseudomonadati</taxon>
        <taxon>Pseudomonadota</taxon>
        <taxon>Alphaproteobacteria</taxon>
        <taxon>Rhodobacterales</taxon>
        <taxon>Roseobacteraceae</taxon>
        <taxon>Roseicyclus</taxon>
    </lineage>
</organism>
<keyword evidence="2" id="KW-1185">Reference proteome</keyword>
<evidence type="ECO:0008006" key="3">
    <source>
        <dbReference type="Google" id="ProtNLM"/>
    </source>
</evidence>
<dbReference type="Proteomes" id="UP000526408">
    <property type="component" value="Unassembled WGS sequence"/>
</dbReference>
<gene>
    <name evidence="1" type="ORF">HCU73_04050</name>
</gene>
<accession>A0A7X6JYF8</accession>
<sequence length="56" mass="5475">MELLIAVPIFLLAAGGLGLGLLLGGRAPRASCGGQDSCAAGPACAGCPKARARRQP</sequence>
<dbReference type="RefSeq" id="WP_168622101.1">
    <property type="nucleotide sequence ID" value="NZ_JAAZQQ010000001.1"/>
</dbReference>
<dbReference type="AlphaFoldDB" id="A0A7X6JYF8"/>
<dbReference type="EMBL" id="JAAZQQ010000001">
    <property type="protein sequence ID" value="NKX43753.1"/>
    <property type="molecule type" value="Genomic_DNA"/>
</dbReference>
<reference evidence="1 2" key="1">
    <citation type="submission" date="2020-04" db="EMBL/GenBank/DDBJ databases">
        <authorList>
            <person name="Yoon J."/>
        </authorList>
    </citation>
    <scope>NUCLEOTIDE SEQUENCE [LARGE SCALE GENOMIC DNA]</scope>
    <source>
        <strain evidence="1 2">KMU-115</strain>
    </source>
</reference>
<proteinExistence type="predicted"/>
<evidence type="ECO:0000313" key="2">
    <source>
        <dbReference type="Proteomes" id="UP000526408"/>
    </source>
</evidence>
<comment type="caution">
    <text evidence="1">The sequence shown here is derived from an EMBL/GenBank/DDBJ whole genome shotgun (WGS) entry which is preliminary data.</text>
</comment>